<dbReference type="OrthoDB" id="9793549at2"/>
<dbReference type="Proteomes" id="UP000217076">
    <property type="component" value="Unassembled WGS sequence"/>
</dbReference>
<proteinExistence type="predicted"/>
<evidence type="ECO:0000256" key="1">
    <source>
        <dbReference type="PROSITE-ProRule" id="PRU00169"/>
    </source>
</evidence>
<reference evidence="4" key="1">
    <citation type="submission" date="2016-10" db="EMBL/GenBank/DDBJ databases">
        <authorList>
            <person name="Varghese N."/>
            <person name="Submissions S."/>
        </authorList>
    </citation>
    <scope>NUCLEOTIDE SEQUENCE [LARGE SCALE GENOMIC DNA]</scope>
    <source>
        <strain evidence="4">930I</strain>
    </source>
</reference>
<dbReference type="CDD" id="cd17557">
    <property type="entry name" value="REC_Rcp-like"/>
    <property type="match status" value="1"/>
</dbReference>
<dbReference type="RefSeq" id="WP_092621958.1">
    <property type="nucleotide sequence ID" value="NZ_FNCV01000019.1"/>
</dbReference>
<dbReference type="AlphaFoldDB" id="A0A1G8G464"/>
<feature type="modified residue" description="4-aspartylphosphate" evidence="1">
    <location>
        <position position="68"/>
    </location>
</feature>
<dbReference type="Gene3D" id="3.40.50.2300">
    <property type="match status" value="1"/>
</dbReference>
<feature type="domain" description="Response regulatory" evidence="2">
    <location>
        <begin position="9"/>
        <end position="135"/>
    </location>
</feature>
<dbReference type="PANTHER" id="PTHR44520">
    <property type="entry name" value="RESPONSE REGULATOR RCP1-RELATED"/>
    <property type="match status" value="1"/>
</dbReference>
<organism evidence="3 4">
    <name type="scientific">Roseospirillum parvum</name>
    <dbReference type="NCBI Taxonomy" id="83401"/>
    <lineage>
        <taxon>Bacteria</taxon>
        <taxon>Pseudomonadati</taxon>
        <taxon>Pseudomonadota</taxon>
        <taxon>Alphaproteobacteria</taxon>
        <taxon>Rhodospirillales</taxon>
        <taxon>Rhodospirillaceae</taxon>
        <taxon>Roseospirillum</taxon>
    </lineage>
</organism>
<dbReference type="InterPro" id="IPR011006">
    <property type="entry name" value="CheY-like_superfamily"/>
</dbReference>
<evidence type="ECO:0000313" key="3">
    <source>
        <dbReference type="EMBL" id="SDH89080.1"/>
    </source>
</evidence>
<name>A0A1G8G464_9PROT</name>
<evidence type="ECO:0000259" key="2">
    <source>
        <dbReference type="PROSITE" id="PS50110"/>
    </source>
</evidence>
<keyword evidence="1" id="KW-0597">Phosphoprotein</keyword>
<evidence type="ECO:0000313" key="4">
    <source>
        <dbReference type="Proteomes" id="UP000217076"/>
    </source>
</evidence>
<dbReference type="PANTHER" id="PTHR44520:SF2">
    <property type="entry name" value="RESPONSE REGULATOR RCP1"/>
    <property type="match status" value="1"/>
</dbReference>
<sequence>MSGSRQPVTILMADDDDADVMLARKALAEVRLANDFHHVRDGQELLDYLYREGRYGADTPRPALVLLDLNMPVMDGRQALERIKADPSLRRIPVIVLTTSKAEEDIVRTYELGCNSYITKPVTFEGLVQAMKVVESYWLEIVTLPGG</sequence>
<keyword evidence="4" id="KW-1185">Reference proteome</keyword>
<accession>A0A1G8G464</accession>
<protein>
    <submittedName>
        <fullName evidence="3">CheY chemotaxis protein or a CheY-like REC (Receiver) domain</fullName>
    </submittedName>
</protein>
<dbReference type="InterPro" id="IPR052893">
    <property type="entry name" value="TCS_response_regulator"/>
</dbReference>
<dbReference type="STRING" id="83401.SAMN05421742_1191"/>
<dbReference type="InterPro" id="IPR001789">
    <property type="entry name" value="Sig_transdc_resp-reg_receiver"/>
</dbReference>
<dbReference type="SMART" id="SM00448">
    <property type="entry name" value="REC"/>
    <property type="match status" value="1"/>
</dbReference>
<dbReference type="EMBL" id="FNCV01000019">
    <property type="protein sequence ID" value="SDH89080.1"/>
    <property type="molecule type" value="Genomic_DNA"/>
</dbReference>
<gene>
    <name evidence="3" type="ORF">SAMN05421742_1191</name>
</gene>
<dbReference type="SUPFAM" id="SSF52172">
    <property type="entry name" value="CheY-like"/>
    <property type="match status" value="1"/>
</dbReference>
<dbReference type="GO" id="GO:0000160">
    <property type="term" value="P:phosphorelay signal transduction system"/>
    <property type="evidence" value="ECO:0007669"/>
    <property type="project" value="InterPro"/>
</dbReference>
<dbReference type="PROSITE" id="PS50110">
    <property type="entry name" value="RESPONSE_REGULATORY"/>
    <property type="match status" value="1"/>
</dbReference>
<dbReference type="Pfam" id="PF00072">
    <property type="entry name" value="Response_reg"/>
    <property type="match status" value="1"/>
</dbReference>